<dbReference type="GO" id="GO:0008569">
    <property type="term" value="F:minus-end-directed microtubule motor activity"/>
    <property type="evidence" value="ECO:0007669"/>
    <property type="project" value="TreeGrafter"/>
</dbReference>
<sequence>MRREMKTNKKLWDLVNTFNSYSASWKTQPWKQVNFEEIEDVIRVISLEMRSAEKDVRRWPLYKDFERALKDFGTSISAVSDLQNSAVKDRHWAELMQDTGAIID</sequence>
<accession>A0A564YXA2</accession>
<name>A0A564YXA2_HYMDI</name>
<evidence type="ECO:0000313" key="2">
    <source>
        <dbReference type="EMBL" id="VUZ51820.1"/>
    </source>
</evidence>
<protein>
    <recommendedName>
        <fullName evidence="1">Dynein heavy chain linker domain-containing protein</fullName>
    </recommendedName>
</protein>
<dbReference type="Pfam" id="PF08393">
    <property type="entry name" value="DHC_N2"/>
    <property type="match status" value="1"/>
</dbReference>
<dbReference type="GO" id="GO:0051959">
    <property type="term" value="F:dynein light intermediate chain binding"/>
    <property type="evidence" value="ECO:0007669"/>
    <property type="project" value="InterPro"/>
</dbReference>
<dbReference type="AlphaFoldDB" id="A0A564YXA2"/>
<dbReference type="GO" id="GO:0097729">
    <property type="term" value="C:9+2 motile cilium"/>
    <property type="evidence" value="ECO:0007669"/>
    <property type="project" value="TreeGrafter"/>
</dbReference>
<dbReference type="EMBL" id="CABIJS010000444">
    <property type="protein sequence ID" value="VUZ51820.1"/>
    <property type="molecule type" value="Genomic_DNA"/>
</dbReference>
<feature type="domain" description="Dynein heavy chain linker" evidence="1">
    <location>
        <begin position="1"/>
        <end position="100"/>
    </location>
</feature>
<dbReference type="GO" id="GO:0030286">
    <property type="term" value="C:dynein complex"/>
    <property type="evidence" value="ECO:0007669"/>
    <property type="project" value="InterPro"/>
</dbReference>
<reference evidence="2 3" key="1">
    <citation type="submission" date="2019-07" db="EMBL/GenBank/DDBJ databases">
        <authorList>
            <person name="Jastrzebski P J."/>
            <person name="Paukszto L."/>
            <person name="Jastrzebski P J."/>
        </authorList>
    </citation>
    <scope>NUCLEOTIDE SEQUENCE [LARGE SCALE GENOMIC DNA]</scope>
    <source>
        <strain evidence="2 3">WMS-il1</strain>
    </source>
</reference>
<dbReference type="InterPro" id="IPR026983">
    <property type="entry name" value="DHC"/>
</dbReference>
<evidence type="ECO:0000259" key="1">
    <source>
        <dbReference type="Pfam" id="PF08393"/>
    </source>
</evidence>
<dbReference type="GO" id="GO:0005930">
    <property type="term" value="C:axoneme"/>
    <property type="evidence" value="ECO:0007669"/>
    <property type="project" value="TreeGrafter"/>
</dbReference>
<dbReference type="PANTHER" id="PTHR10676:SF36">
    <property type="entry name" value="DYNEIN HEAVY CHAIN AT 93AB, ISOFORM C"/>
    <property type="match status" value="1"/>
</dbReference>
<dbReference type="Proteomes" id="UP000321570">
    <property type="component" value="Unassembled WGS sequence"/>
</dbReference>
<keyword evidence="3" id="KW-1185">Reference proteome</keyword>
<dbReference type="PANTHER" id="PTHR10676">
    <property type="entry name" value="DYNEIN HEAVY CHAIN FAMILY PROTEIN"/>
    <property type="match status" value="1"/>
</dbReference>
<evidence type="ECO:0000313" key="3">
    <source>
        <dbReference type="Proteomes" id="UP000321570"/>
    </source>
</evidence>
<dbReference type="GO" id="GO:0045505">
    <property type="term" value="F:dynein intermediate chain binding"/>
    <property type="evidence" value="ECO:0007669"/>
    <property type="project" value="InterPro"/>
</dbReference>
<organism evidence="2 3">
    <name type="scientific">Hymenolepis diminuta</name>
    <name type="common">Rat tapeworm</name>
    <dbReference type="NCBI Taxonomy" id="6216"/>
    <lineage>
        <taxon>Eukaryota</taxon>
        <taxon>Metazoa</taxon>
        <taxon>Spiralia</taxon>
        <taxon>Lophotrochozoa</taxon>
        <taxon>Platyhelminthes</taxon>
        <taxon>Cestoda</taxon>
        <taxon>Eucestoda</taxon>
        <taxon>Cyclophyllidea</taxon>
        <taxon>Hymenolepididae</taxon>
        <taxon>Hymenolepis</taxon>
    </lineage>
</organism>
<dbReference type="GO" id="GO:0060294">
    <property type="term" value="P:cilium movement involved in cell motility"/>
    <property type="evidence" value="ECO:0007669"/>
    <property type="project" value="TreeGrafter"/>
</dbReference>
<proteinExistence type="predicted"/>
<feature type="non-terminal residue" evidence="2">
    <location>
        <position position="104"/>
    </location>
</feature>
<dbReference type="InterPro" id="IPR013602">
    <property type="entry name" value="Dynein_heavy_linker"/>
</dbReference>
<gene>
    <name evidence="2" type="ORF">WMSIL1_LOCUS10394</name>
</gene>